<accession>A0A4Z2GSE3</accession>
<dbReference type="EMBL" id="SRLO01000426">
    <property type="protein sequence ID" value="TNN56507.1"/>
    <property type="molecule type" value="Genomic_DNA"/>
</dbReference>
<organism evidence="2 3">
    <name type="scientific">Liparis tanakae</name>
    <name type="common">Tanaka's snailfish</name>
    <dbReference type="NCBI Taxonomy" id="230148"/>
    <lineage>
        <taxon>Eukaryota</taxon>
        <taxon>Metazoa</taxon>
        <taxon>Chordata</taxon>
        <taxon>Craniata</taxon>
        <taxon>Vertebrata</taxon>
        <taxon>Euteleostomi</taxon>
        <taxon>Actinopterygii</taxon>
        <taxon>Neopterygii</taxon>
        <taxon>Teleostei</taxon>
        <taxon>Neoteleostei</taxon>
        <taxon>Acanthomorphata</taxon>
        <taxon>Eupercaria</taxon>
        <taxon>Perciformes</taxon>
        <taxon>Cottioidei</taxon>
        <taxon>Cottales</taxon>
        <taxon>Liparidae</taxon>
        <taxon>Liparis</taxon>
    </lineage>
</organism>
<evidence type="ECO:0000313" key="2">
    <source>
        <dbReference type="EMBL" id="TNN56507.1"/>
    </source>
</evidence>
<feature type="compositionally biased region" description="Basic and acidic residues" evidence="1">
    <location>
        <begin position="1"/>
        <end position="12"/>
    </location>
</feature>
<comment type="caution">
    <text evidence="2">The sequence shown here is derived from an EMBL/GenBank/DDBJ whole genome shotgun (WGS) entry which is preliminary data.</text>
</comment>
<sequence>MKKRSTAHDRLPRAPSRHLRPGRTRARPPDSKGASSLSQAMRAGGKDVTSHTREAGLLRVTVTSSADPSGPDPAMDVEVEVAVAVPGAVRRQAAVPAGVCNPGPRDEEEAAWRRELEASAGQQQPSVLQPCDLRGRVTWGEATAGRGTPDASQLRATGFLSTTLTLSGSCSCPEMLGGTEAEEPENNV</sequence>
<proteinExistence type="predicted"/>
<dbReference type="Proteomes" id="UP000314294">
    <property type="component" value="Unassembled WGS sequence"/>
</dbReference>
<feature type="compositionally biased region" description="Basic residues" evidence="1">
    <location>
        <begin position="15"/>
        <end position="26"/>
    </location>
</feature>
<keyword evidence="3" id="KW-1185">Reference proteome</keyword>
<dbReference type="AlphaFoldDB" id="A0A4Z2GSE3"/>
<gene>
    <name evidence="2" type="ORF">EYF80_033233</name>
</gene>
<evidence type="ECO:0000256" key="1">
    <source>
        <dbReference type="SAM" id="MobiDB-lite"/>
    </source>
</evidence>
<feature type="region of interest" description="Disordered" evidence="1">
    <location>
        <begin position="1"/>
        <end position="58"/>
    </location>
</feature>
<protein>
    <submittedName>
        <fullName evidence="2">Uncharacterized protein</fullName>
    </submittedName>
</protein>
<feature type="compositionally biased region" description="Basic and acidic residues" evidence="1">
    <location>
        <begin position="44"/>
        <end position="56"/>
    </location>
</feature>
<reference evidence="2 3" key="1">
    <citation type="submission" date="2019-03" db="EMBL/GenBank/DDBJ databases">
        <title>First draft genome of Liparis tanakae, snailfish: a comprehensive survey of snailfish specific genes.</title>
        <authorList>
            <person name="Kim W."/>
            <person name="Song I."/>
            <person name="Jeong J.-H."/>
            <person name="Kim D."/>
            <person name="Kim S."/>
            <person name="Ryu S."/>
            <person name="Song J.Y."/>
            <person name="Lee S.K."/>
        </authorList>
    </citation>
    <scope>NUCLEOTIDE SEQUENCE [LARGE SCALE GENOMIC DNA]</scope>
    <source>
        <tissue evidence="2">Muscle</tissue>
    </source>
</reference>
<evidence type="ECO:0000313" key="3">
    <source>
        <dbReference type="Proteomes" id="UP000314294"/>
    </source>
</evidence>
<name>A0A4Z2GSE3_9TELE</name>